<gene>
    <name evidence="2" type="ORF">NUW87_01085</name>
</gene>
<dbReference type="AlphaFoldDB" id="A0A9Q4NR97"/>
<dbReference type="SUPFAM" id="SSF52021">
    <property type="entry name" value="Carbamoyl phosphate synthetase, small subunit N-terminal domain"/>
    <property type="match status" value="1"/>
</dbReference>
<dbReference type="Pfam" id="PF00988">
    <property type="entry name" value="CPSase_sm_chain"/>
    <property type="match status" value="1"/>
</dbReference>
<evidence type="ECO:0000259" key="1">
    <source>
        <dbReference type="SMART" id="SM01097"/>
    </source>
</evidence>
<accession>A0A9Q4NR97</accession>
<name>A0A9Q4NR97_9CORY</name>
<dbReference type="EMBL" id="JANRML010000001">
    <property type="protein sequence ID" value="MCZ2219970.1"/>
    <property type="molecule type" value="Genomic_DNA"/>
</dbReference>
<dbReference type="InterPro" id="IPR002474">
    <property type="entry name" value="CarbamoylP_synth_ssu_N"/>
</dbReference>
<evidence type="ECO:0000313" key="2">
    <source>
        <dbReference type="EMBL" id="MCZ2219970.1"/>
    </source>
</evidence>
<organism evidence="2 3">
    <name type="scientific">Corynebacterium pilbarense</name>
    <dbReference type="NCBI Taxonomy" id="1288393"/>
    <lineage>
        <taxon>Bacteria</taxon>
        <taxon>Bacillati</taxon>
        <taxon>Actinomycetota</taxon>
        <taxon>Actinomycetes</taxon>
        <taxon>Mycobacteriales</taxon>
        <taxon>Corynebacteriaceae</taxon>
        <taxon>Corynebacterium</taxon>
    </lineage>
</organism>
<sequence length="159" mass="16904">MSDNTTKQPQRTRATLVLDDGSAFPGFIFGATPAADTSDEIAGEVAFTTDMFGYERELCEAERQGQILVFASPQVGNVGWTGEGASGSTEITAAAVIVRDVARIASNHNAQRTLAEELAAQGVTGLWGVDTRKLVRHLANATREGKTVRGQVTVDKHEA</sequence>
<reference evidence="2" key="1">
    <citation type="submission" date="2022-08" db="EMBL/GenBank/DDBJ databases">
        <title>Corynebacterium sp. nov., isolated from clinical breast specimens.</title>
        <authorList>
            <person name="Zhang T."/>
        </authorList>
    </citation>
    <scope>NUCLEOTIDE SEQUENCE</scope>
    <source>
        <strain evidence="2">CCUG 57942</strain>
    </source>
</reference>
<keyword evidence="3" id="KW-1185">Reference proteome</keyword>
<dbReference type="SMART" id="SM01097">
    <property type="entry name" value="CPSase_sm_chain"/>
    <property type="match status" value="1"/>
</dbReference>
<proteinExistence type="predicted"/>
<feature type="domain" description="Carbamoyl-phosphate synthase small subunit N-terminal" evidence="1">
    <location>
        <begin position="12"/>
        <end position="153"/>
    </location>
</feature>
<dbReference type="Gene3D" id="3.50.30.20">
    <property type="entry name" value="Carbamoyl-phosphate synthase small subunit, N-terminal domain"/>
    <property type="match status" value="1"/>
</dbReference>
<comment type="caution">
    <text evidence="2">The sequence shown here is derived from an EMBL/GenBank/DDBJ whole genome shotgun (WGS) entry which is preliminary data.</text>
</comment>
<dbReference type="Proteomes" id="UP001071110">
    <property type="component" value="Unassembled WGS sequence"/>
</dbReference>
<dbReference type="InterPro" id="IPR036480">
    <property type="entry name" value="CarbP_synth_ssu_N_sf"/>
</dbReference>
<dbReference type="RefSeq" id="WP_269026890.1">
    <property type="nucleotide sequence ID" value="NZ_BAABDP010000009.1"/>
</dbReference>
<protein>
    <recommendedName>
        <fullName evidence="1">Carbamoyl-phosphate synthase small subunit N-terminal domain-containing protein</fullName>
    </recommendedName>
</protein>
<evidence type="ECO:0000313" key="3">
    <source>
        <dbReference type="Proteomes" id="UP001071110"/>
    </source>
</evidence>